<dbReference type="PROSITE" id="PS51352">
    <property type="entry name" value="THIOREDOXIN_2"/>
    <property type="match status" value="1"/>
</dbReference>
<evidence type="ECO:0000256" key="4">
    <source>
        <dbReference type="ARBA" id="ARBA00045169"/>
    </source>
</evidence>
<dbReference type="EC" id="1.11.1.24" evidence="2"/>
<evidence type="ECO:0000313" key="8">
    <source>
        <dbReference type="Proteomes" id="UP001485043"/>
    </source>
</evidence>
<dbReference type="Proteomes" id="UP001485043">
    <property type="component" value="Unassembled WGS sequence"/>
</dbReference>
<protein>
    <recommendedName>
        <fullName evidence="2">thioredoxin-dependent peroxiredoxin</fullName>
        <ecNumber evidence="2">1.11.1.24</ecNumber>
    </recommendedName>
</protein>
<accession>A0AAW1SQ53</accession>
<dbReference type="AlphaFoldDB" id="A0AAW1SQ53"/>
<dbReference type="InterPro" id="IPR000866">
    <property type="entry name" value="AhpC/TSA"/>
</dbReference>
<dbReference type="GO" id="GO:0006979">
    <property type="term" value="P:response to oxidative stress"/>
    <property type="evidence" value="ECO:0007669"/>
    <property type="project" value="TreeGrafter"/>
</dbReference>
<dbReference type="GO" id="GO:0005829">
    <property type="term" value="C:cytosol"/>
    <property type="evidence" value="ECO:0007669"/>
    <property type="project" value="TreeGrafter"/>
</dbReference>
<dbReference type="PANTHER" id="PTHR10681:SF128">
    <property type="entry name" value="THIOREDOXIN-DEPENDENT PEROXIDE REDUCTASE, MITOCHONDRIAL"/>
    <property type="match status" value="1"/>
</dbReference>
<evidence type="ECO:0000256" key="1">
    <source>
        <dbReference type="ARBA" id="ARBA00009796"/>
    </source>
</evidence>
<evidence type="ECO:0000256" key="3">
    <source>
        <dbReference type="ARBA" id="ARBA00023002"/>
    </source>
</evidence>
<evidence type="ECO:0000259" key="6">
    <source>
        <dbReference type="PROSITE" id="PS51352"/>
    </source>
</evidence>
<evidence type="ECO:0000313" key="7">
    <source>
        <dbReference type="EMBL" id="KAK9850089.1"/>
    </source>
</evidence>
<feature type="domain" description="Thioredoxin" evidence="6">
    <location>
        <begin position="66"/>
        <end position="203"/>
    </location>
</feature>
<proteinExistence type="inferred from homology"/>
<reference evidence="7 8" key="1">
    <citation type="journal article" date="2024" name="Nat. Commun.">
        <title>Phylogenomics reveals the evolutionary origins of lichenization in chlorophyte algae.</title>
        <authorList>
            <person name="Puginier C."/>
            <person name="Libourel C."/>
            <person name="Otte J."/>
            <person name="Skaloud P."/>
            <person name="Haon M."/>
            <person name="Grisel S."/>
            <person name="Petersen M."/>
            <person name="Berrin J.G."/>
            <person name="Delaux P.M."/>
            <person name="Dal Grande F."/>
            <person name="Keller J."/>
        </authorList>
    </citation>
    <scope>NUCLEOTIDE SEQUENCE [LARGE SCALE GENOMIC DNA]</scope>
    <source>
        <strain evidence="7 8">SAG 2523</strain>
    </source>
</reference>
<keyword evidence="8" id="KW-1185">Reference proteome</keyword>
<comment type="function">
    <text evidence="4">Thiol-specific peroxidase that catalyzes the reduction of hydrogen peroxide and organic hydroperoxides to water and alcohols, respectively. Plays a role in cell protection against oxidative stress by detoxifying peroxides. May be an antioxidant enzyme particularly in the developing shoot and photosynthesizing leaf.</text>
</comment>
<sequence>MIASQCGPAVLAKSGSKNCTRCSMPGLARCRSSSSLRRSALSGCSLRADVRVSRAQIDTTCRALKPLVGYEAPDFVAQAVFDQEFQTVTLSQFRGQYVILMFYPLDFTFVCPTELVKFSDRASEFRDINCQVMGISVDSQFSHLHGPSKTGARVYGVLTDDGVALRGLFIIDKEGIIQHSTINNLAFGRSVEEAKRTLQAIQYVQENPDEVCPAGWQPGSNTMKPTPKDSKEYFAAL</sequence>
<evidence type="ECO:0000256" key="2">
    <source>
        <dbReference type="ARBA" id="ARBA00013017"/>
    </source>
</evidence>
<comment type="similarity">
    <text evidence="1">Belongs to the peroxiredoxin family. AhpC/Prx1 subfamily.</text>
</comment>
<dbReference type="SUPFAM" id="SSF52833">
    <property type="entry name" value="Thioredoxin-like"/>
    <property type="match status" value="1"/>
</dbReference>
<organism evidence="7 8">
    <name type="scientific">Apatococcus fuscideae</name>
    <dbReference type="NCBI Taxonomy" id="2026836"/>
    <lineage>
        <taxon>Eukaryota</taxon>
        <taxon>Viridiplantae</taxon>
        <taxon>Chlorophyta</taxon>
        <taxon>core chlorophytes</taxon>
        <taxon>Trebouxiophyceae</taxon>
        <taxon>Chlorellales</taxon>
        <taxon>Chlorellaceae</taxon>
        <taxon>Apatococcus</taxon>
    </lineage>
</organism>
<gene>
    <name evidence="7" type="ORF">WJX84_012002</name>
</gene>
<dbReference type="InterPro" id="IPR013766">
    <property type="entry name" value="Thioredoxin_domain"/>
</dbReference>
<dbReference type="PANTHER" id="PTHR10681">
    <property type="entry name" value="THIOREDOXIN PEROXIDASE"/>
    <property type="match status" value="1"/>
</dbReference>
<dbReference type="InterPro" id="IPR019479">
    <property type="entry name" value="Peroxiredoxin_C"/>
</dbReference>
<dbReference type="GO" id="GO:0033554">
    <property type="term" value="P:cellular response to stress"/>
    <property type="evidence" value="ECO:0007669"/>
    <property type="project" value="TreeGrafter"/>
</dbReference>
<dbReference type="GO" id="GO:0042744">
    <property type="term" value="P:hydrogen peroxide catabolic process"/>
    <property type="evidence" value="ECO:0007669"/>
    <property type="project" value="TreeGrafter"/>
</dbReference>
<keyword evidence="3" id="KW-0560">Oxidoreductase</keyword>
<dbReference type="EMBL" id="JALJOV010001305">
    <property type="protein sequence ID" value="KAK9850089.1"/>
    <property type="molecule type" value="Genomic_DNA"/>
</dbReference>
<dbReference type="InterPro" id="IPR050217">
    <property type="entry name" value="Peroxiredoxin"/>
</dbReference>
<dbReference type="Pfam" id="PF00578">
    <property type="entry name" value="AhpC-TSA"/>
    <property type="match status" value="1"/>
</dbReference>
<comment type="catalytic activity">
    <reaction evidence="5">
        <text>a hydroperoxide + [thioredoxin]-dithiol = an alcohol + [thioredoxin]-disulfide + H2O</text>
        <dbReference type="Rhea" id="RHEA:62620"/>
        <dbReference type="Rhea" id="RHEA-COMP:10698"/>
        <dbReference type="Rhea" id="RHEA-COMP:10700"/>
        <dbReference type="ChEBI" id="CHEBI:15377"/>
        <dbReference type="ChEBI" id="CHEBI:29950"/>
        <dbReference type="ChEBI" id="CHEBI:30879"/>
        <dbReference type="ChEBI" id="CHEBI:35924"/>
        <dbReference type="ChEBI" id="CHEBI:50058"/>
        <dbReference type="EC" id="1.11.1.24"/>
    </reaction>
</comment>
<comment type="caution">
    <text evidence="7">The sequence shown here is derived from an EMBL/GenBank/DDBJ whole genome shotgun (WGS) entry which is preliminary data.</text>
</comment>
<dbReference type="Pfam" id="PF10417">
    <property type="entry name" value="1-cysPrx_C"/>
    <property type="match status" value="1"/>
</dbReference>
<name>A0AAW1SQ53_9CHLO</name>
<dbReference type="InterPro" id="IPR036249">
    <property type="entry name" value="Thioredoxin-like_sf"/>
</dbReference>
<evidence type="ECO:0000256" key="5">
    <source>
        <dbReference type="ARBA" id="ARBA00049091"/>
    </source>
</evidence>
<dbReference type="GO" id="GO:0008379">
    <property type="term" value="F:thioredoxin peroxidase activity"/>
    <property type="evidence" value="ECO:0007669"/>
    <property type="project" value="TreeGrafter"/>
</dbReference>
<dbReference type="GO" id="GO:0045454">
    <property type="term" value="P:cell redox homeostasis"/>
    <property type="evidence" value="ECO:0007669"/>
    <property type="project" value="TreeGrafter"/>
</dbReference>
<dbReference type="CDD" id="cd03015">
    <property type="entry name" value="PRX_Typ2cys"/>
    <property type="match status" value="1"/>
</dbReference>
<dbReference type="Gene3D" id="3.40.30.10">
    <property type="entry name" value="Glutaredoxin"/>
    <property type="match status" value="2"/>
</dbReference>